<dbReference type="EMBL" id="EAAA01002233">
    <property type="status" value="NOT_ANNOTATED_CDS"/>
    <property type="molecule type" value="Genomic_DNA"/>
</dbReference>
<dbReference type="HOGENOM" id="CLU_075214_0_0_1"/>
<feature type="region of interest" description="Disordered" evidence="1">
    <location>
        <begin position="152"/>
        <end position="240"/>
    </location>
</feature>
<name>F6PJ12_CIOIN</name>
<proteinExistence type="predicted"/>
<dbReference type="Ensembl" id="ENSCINT00000028993.2">
    <property type="protein sequence ID" value="ENSCINP00000028747.2"/>
    <property type="gene ID" value="ENSCING00000016680.2"/>
</dbReference>
<reference evidence="2" key="2">
    <citation type="journal article" date="2008" name="Genome Biol.">
        <title>Improved genome assembly and evidence-based global gene model set for the chordate Ciona intestinalis: new insight into intron and operon populations.</title>
        <authorList>
            <person name="Satou Y."/>
            <person name="Mineta K."/>
            <person name="Ogasawara M."/>
            <person name="Sasakura Y."/>
            <person name="Shoguchi E."/>
            <person name="Ueno K."/>
            <person name="Yamada L."/>
            <person name="Matsumoto J."/>
            <person name="Wasserscheid J."/>
            <person name="Dewar K."/>
            <person name="Wiley G.B."/>
            <person name="Macmil S.L."/>
            <person name="Roe B.A."/>
            <person name="Zeller R.W."/>
            <person name="Hastings K.E."/>
            <person name="Lemaire P."/>
            <person name="Lindquist E."/>
            <person name="Endo T."/>
            <person name="Hotta K."/>
            <person name="Inaba K."/>
        </authorList>
    </citation>
    <scope>NUCLEOTIDE SEQUENCE [LARGE SCALE GENOMIC DNA]</scope>
    <source>
        <strain evidence="2">wild type</strain>
    </source>
</reference>
<dbReference type="OMA" id="CSKDQAD"/>
<evidence type="ECO:0000313" key="3">
    <source>
        <dbReference type="Proteomes" id="UP000008144"/>
    </source>
</evidence>
<evidence type="ECO:0000256" key="1">
    <source>
        <dbReference type="SAM" id="MobiDB-lite"/>
    </source>
</evidence>
<protein>
    <submittedName>
        <fullName evidence="2">Uncharacterized protein</fullName>
    </submittedName>
</protein>
<feature type="compositionally biased region" description="Basic and acidic residues" evidence="1">
    <location>
        <begin position="227"/>
        <end position="240"/>
    </location>
</feature>
<accession>F6PJ12</accession>
<keyword evidence="3" id="KW-1185">Reference proteome</keyword>
<sequence>MSCSEEGLLVSYYSAILAKACSVGDDFADLYDLIVKRCSKDQADHALEKARELSELKPQTLAIKVRWLEAKIPAALRLTADMASSLKTQSKEDDATRIRSKSCCQDVVVEVGKSVDVGISFPLTKTSMEIDARKKLANPVIEKFENENSIELGAMRKKSSKQRESSPCSNDESKSSKGKSNPEGASGKSSRSLRRKKLKEQKNKEEPQAAASISREETPVSKTKKLMNKENKRVEQNQTR</sequence>
<dbReference type="GeneTree" id="ENSGT00390000018054"/>
<organism evidence="2 3">
    <name type="scientific">Ciona intestinalis</name>
    <name type="common">Transparent sea squirt</name>
    <name type="synonym">Ascidia intestinalis</name>
    <dbReference type="NCBI Taxonomy" id="7719"/>
    <lineage>
        <taxon>Eukaryota</taxon>
        <taxon>Metazoa</taxon>
        <taxon>Chordata</taxon>
        <taxon>Tunicata</taxon>
        <taxon>Ascidiacea</taxon>
        <taxon>Phlebobranchia</taxon>
        <taxon>Cionidae</taxon>
        <taxon>Ciona</taxon>
    </lineage>
</organism>
<dbReference type="Proteomes" id="UP000008144">
    <property type="component" value="Chromosome 5"/>
</dbReference>
<dbReference type="InParanoid" id="F6PJ12"/>
<evidence type="ECO:0000313" key="2">
    <source>
        <dbReference type="Ensembl" id="ENSCINP00000028747.2"/>
    </source>
</evidence>
<dbReference type="AlphaFoldDB" id="F6PJ12"/>
<reference evidence="2" key="3">
    <citation type="submission" date="2025-08" db="UniProtKB">
        <authorList>
            <consortium name="Ensembl"/>
        </authorList>
    </citation>
    <scope>IDENTIFICATION</scope>
</reference>
<reference evidence="2" key="4">
    <citation type="submission" date="2025-09" db="UniProtKB">
        <authorList>
            <consortium name="Ensembl"/>
        </authorList>
    </citation>
    <scope>IDENTIFICATION</scope>
</reference>
<reference evidence="3" key="1">
    <citation type="journal article" date="2002" name="Science">
        <title>The draft genome of Ciona intestinalis: insights into chordate and vertebrate origins.</title>
        <authorList>
            <person name="Dehal P."/>
            <person name="Satou Y."/>
            <person name="Campbell R.K."/>
            <person name="Chapman J."/>
            <person name="Degnan B."/>
            <person name="De Tomaso A."/>
            <person name="Davidson B."/>
            <person name="Di Gregorio A."/>
            <person name="Gelpke M."/>
            <person name="Goodstein D.M."/>
            <person name="Harafuji N."/>
            <person name="Hastings K.E."/>
            <person name="Ho I."/>
            <person name="Hotta K."/>
            <person name="Huang W."/>
            <person name="Kawashima T."/>
            <person name="Lemaire P."/>
            <person name="Martinez D."/>
            <person name="Meinertzhagen I.A."/>
            <person name="Necula S."/>
            <person name="Nonaka M."/>
            <person name="Putnam N."/>
            <person name="Rash S."/>
            <person name="Saiga H."/>
            <person name="Satake M."/>
            <person name="Terry A."/>
            <person name="Yamada L."/>
            <person name="Wang H.G."/>
            <person name="Awazu S."/>
            <person name="Azumi K."/>
            <person name="Boore J."/>
            <person name="Branno M."/>
            <person name="Chin-Bow S."/>
            <person name="DeSantis R."/>
            <person name="Doyle S."/>
            <person name="Francino P."/>
            <person name="Keys D.N."/>
            <person name="Haga S."/>
            <person name="Hayashi H."/>
            <person name="Hino K."/>
            <person name="Imai K.S."/>
            <person name="Inaba K."/>
            <person name="Kano S."/>
            <person name="Kobayashi K."/>
            <person name="Kobayashi M."/>
            <person name="Lee B.I."/>
            <person name="Makabe K.W."/>
            <person name="Manohar C."/>
            <person name="Matassi G."/>
            <person name="Medina M."/>
            <person name="Mochizuki Y."/>
            <person name="Mount S."/>
            <person name="Morishita T."/>
            <person name="Miura S."/>
            <person name="Nakayama A."/>
            <person name="Nishizaka S."/>
            <person name="Nomoto H."/>
            <person name="Ohta F."/>
            <person name="Oishi K."/>
            <person name="Rigoutsos I."/>
            <person name="Sano M."/>
            <person name="Sasaki A."/>
            <person name="Sasakura Y."/>
            <person name="Shoguchi E."/>
            <person name="Shin-i T."/>
            <person name="Spagnuolo A."/>
            <person name="Stainier D."/>
            <person name="Suzuki M.M."/>
            <person name="Tassy O."/>
            <person name="Takatori N."/>
            <person name="Tokuoka M."/>
            <person name="Yagi K."/>
            <person name="Yoshizaki F."/>
            <person name="Wada S."/>
            <person name="Zhang C."/>
            <person name="Hyatt P.D."/>
            <person name="Larimer F."/>
            <person name="Detter C."/>
            <person name="Doggett N."/>
            <person name="Glavina T."/>
            <person name="Hawkins T."/>
            <person name="Richardson P."/>
            <person name="Lucas S."/>
            <person name="Kohara Y."/>
            <person name="Levine M."/>
            <person name="Satoh N."/>
            <person name="Rokhsar D.S."/>
        </authorList>
    </citation>
    <scope>NUCLEOTIDE SEQUENCE [LARGE SCALE GENOMIC DNA]</scope>
</reference>